<evidence type="ECO:0008006" key="4">
    <source>
        <dbReference type="Google" id="ProtNLM"/>
    </source>
</evidence>
<sequence>MAFGKTDRSLDHSVRAAFSTVVRGRQIRRKGSGGNARSGANGYVVRSGREPPDPARRRTTSPMITNSHHMITKSCQVPFWDGFRDPATEQDVITQERPRQGERSTKETAVSESRLGISLTGAAALVAAMVVVALPAQAGTCPASTTCPTTVTFTVTAPGGLTITVPDGPVNLGSGAPGTQISGQLGPVTVSDQRAALTATWTATVIAATGGFTTGAGTTPETVPTDDALYWSGPATATTGTGTFVPGQANAAAAQTLNVSRTAFSKTTGSGNNSATWNPTILINVPDQAVAGVYTGTVNHSVA</sequence>
<keyword evidence="3" id="KW-1185">Reference proteome</keyword>
<feature type="compositionally biased region" description="Basic and acidic residues" evidence="1">
    <location>
        <begin position="47"/>
        <end position="56"/>
    </location>
</feature>
<name>A0A1I4BDL1_9ACTN</name>
<dbReference type="EMBL" id="FOQY01000031">
    <property type="protein sequence ID" value="SFK66076.1"/>
    <property type="molecule type" value="Genomic_DNA"/>
</dbReference>
<gene>
    <name evidence="2" type="ORF">SAMN05216275_13176</name>
</gene>
<evidence type="ECO:0000313" key="2">
    <source>
        <dbReference type="EMBL" id="SFK66076.1"/>
    </source>
</evidence>
<organism evidence="2 3">
    <name type="scientific">Streptosporangium canum</name>
    <dbReference type="NCBI Taxonomy" id="324952"/>
    <lineage>
        <taxon>Bacteria</taxon>
        <taxon>Bacillati</taxon>
        <taxon>Actinomycetota</taxon>
        <taxon>Actinomycetes</taxon>
        <taxon>Streptosporangiales</taxon>
        <taxon>Streptosporangiaceae</taxon>
        <taxon>Streptosporangium</taxon>
    </lineage>
</organism>
<feature type="compositionally biased region" description="Basic and acidic residues" evidence="1">
    <location>
        <begin position="94"/>
        <end position="106"/>
    </location>
</feature>
<feature type="region of interest" description="Disordered" evidence="1">
    <location>
        <begin position="89"/>
        <end position="109"/>
    </location>
</feature>
<reference evidence="3" key="1">
    <citation type="submission" date="2016-10" db="EMBL/GenBank/DDBJ databases">
        <authorList>
            <person name="Varghese N."/>
            <person name="Submissions S."/>
        </authorList>
    </citation>
    <scope>NUCLEOTIDE SEQUENCE [LARGE SCALE GENOMIC DNA]</scope>
    <source>
        <strain evidence="3">CGMCC 4.2126</strain>
    </source>
</reference>
<dbReference type="Proteomes" id="UP000199111">
    <property type="component" value="Unassembled WGS sequence"/>
</dbReference>
<protein>
    <recommendedName>
        <fullName evidence="4">WxL domain surface cell wall-binding</fullName>
    </recommendedName>
</protein>
<proteinExistence type="predicted"/>
<feature type="region of interest" description="Disordered" evidence="1">
    <location>
        <begin position="25"/>
        <end position="61"/>
    </location>
</feature>
<evidence type="ECO:0000313" key="3">
    <source>
        <dbReference type="Proteomes" id="UP000199111"/>
    </source>
</evidence>
<accession>A0A1I4BDL1</accession>
<dbReference type="AlphaFoldDB" id="A0A1I4BDL1"/>
<evidence type="ECO:0000256" key="1">
    <source>
        <dbReference type="SAM" id="MobiDB-lite"/>
    </source>
</evidence>